<reference evidence="1" key="1">
    <citation type="submission" date="2023-01" db="EMBL/GenBank/DDBJ databases">
        <title>Human gut microbiome strain richness.</title>
        <authorList>
            <person name="Chen-Liaw A."/>
        </authorList>
    </citation>
    <scope>NUCLEOTIDE SEQUENCE</scope>
    <source>
        <strain evidence="1">1001217st2_G6_1001217B_191108</strain>
    </source>
</reference>
<name>A0AB35INP7_9FIRM</name>
<evidence type="ECO:0000313" key="2">
    <source>
        <dbReference type="Proteomes" id="UP001211987"/>
    </source>
</evidence>
<protein>
    <submittedName>
        <fullName evidence="1">ParB/Srx family N-terminal domain-containing protein</fullName>
    </submittedName>
</protein>
<evidence type="ECO:0000313" key="1">
    <source>
        <dbReference type="EMBL" id="MDB7084696.1"/>
    </source>
</evidence>
<dbReference type="SUPFAM" id="SSF110849">
    <property type="entry name" value="ParB/Sulfiredoxin"/>
    <property type="match status" value="1"/>
</dbReference>
<dbReference type="RefSeq" id="WP_195992926.1">
    <property type="nucleotide sequence ID" value="NZ_JADPBJ010000062.1"/>
</dbReference>
<dbReference type="Proteomes" id="UP001211987">
    <property type="component" value="Unassembled WGS sequence"/>
</dbReference>
<proteinExistence type="predicted"/>
<dbReference type="AlphaFoldDB" id="A0AB35INP7"/>
<dbReference type="InterPro" id="IPR036086">
    <property type="entry name" value="ParB/Sulfiredoxin_sf"/>
</dbReference>
<comment type="caution">
    <text evidence="1">The sequence shown here is derived from an EMBL/GenBank/DDBJ whole genome shotgun (WGS) entry which is preliminary data.</text>
</comment>
<dbReference type="EMBL" id="JAQLKE010000023">
    <property type="protein sequence ID" value="MDB7084696.1"/>
    <property type="molecule type" value="Genomic_DNA"/>
</dbReference>
<organism evidence="1 2">
    <name type="scientific">Thomasclavelia ramosa</name>
    <dbReference type="NCBI Taxonomy" id="1547"/>
    <lineage>
        <taxon>Bacteria</taxon>
        <taxon>Bacillati</taxon>
        <taxon>Bacillota</taxon>
        <taxon>Erysipelotrichia</taxon>
        <taxon>Erysipelotrichales</taxon>
        <taxon>Coprobacillaceae</taxon>
        <taxon>Thomasclavelia</taxon>
    </lineage>
</organism>
<sequence>MSLLGSITRDLGITQRVNVGEVRLNDMNFYDYQETVIDSLASSIMENGQMENAIAYESDVDRNGEIDGCKYTLLGGHTRYLAISKLYENGLGDGYINISIVEKPVNESMELGLIMSNNVQRKKSQEVRYYEIQQWSTIYDRMEERPAGTKRDWIGSKIGISGRGVDKIISKFETQNNNVSSSTTREPALPDIIKRLKTNKNSLIKTLAMLENCGCEYMTNDINNIIELLENLIRN</sequence>
<gene>
    <name evidence="1" type="ORF">PM738_12860</name>
</gene>
<accession>A0AB35INP7</accession>
<dbReference type="CDD" id="cd16387">
    <property type="entry name" value="ParB_N_Srx"/>
    <property type="match status" value="1"/>
</dbReference>